<comment type="caution">
    <text evidence="3">The sequence shown here is derived from an EMBL/GenBank/DDBJ whole genome shotgun (WGS) entry which is preliminary data.</text>
</comment>
<feature type="region of interest" description="Disordered" evidence="2">
    <location>
        <begin position="107"/>
        <end position="142"/>
    </location>
</feature>
<dbReference type="PANTHER" id="PTHR28573:SF1">
    <property type="entry name" value="SPINDLE AND KINETOCHORE-ASSOCIATED PROTEIN 1"/>
    <property type="match status" value="1"/>
</dbReference>
<dbReference type="GO" id="GO:0007059">
    <property type="term" value="P:chromosome segregation"/>
    <property type="evidence" value="ECO:0007669"/>
    <property type="project" value="InterPro"/>
</dbReference>
<dbReference type="AlphaFoldDB" id="A0AAW1RMU8"/>
<dbReference type="GO" id="GO:0000278">
    <property type="term" value="P:mitotic cell cycle"/>
    <property type="evidence" value="ECO:0007669"/>
    <property type="project" value="TreeGrafter"/>
</dbReference>
<evidence type="ECO:0000313" key="3">
    <source>
        <dbReference type="EMBL" id="KAK9835147.1"/>
    </source>
</evidence>
<gene>
    <name evidence="3" type="ORF">WJX81_001101</name>
</gene>
<dbReference type="GO" id="GO:0008017">
    <property type="term" value="F:microtubule binding"/>
    <property type="evidence" value="ECO:0007669"/>
    <property type="project" value="InterPro"/>
</dbReference>
<organism evidence="3 4">
    <name type="scientific">Elliptochloris bilobata</name>
    <dbReference type="NCBI Taxonomy" id="381761"/>
    <lineage>
        <taxon>Eukaryota</taxon>
        <taxon>Viridiplantae</taxon>
        <taxon>Chlorophyta</taxon>
        <taxon>core chlorophytes</taxon>
        <taxon>Trebouxiophyceae</taxon>
        <taxon>Trebouxiophyceae incertae sedis</taxon>
        <taxon>Elliptochloris clade</taxon>
        <taxon>Elliptochloris</taxon>
    </lineage>
</organism>
<accession>A0AAW1RMU8</accession>
<evidence type="ECO:0000313" key="4">
    <source>
        <dbReference type="Proteomes" id="UP001445335"/>
    </source>
</evidence>
<evidence type="ECO:0008006" key="5">
    <source>
        <dbReference type="Google" id="ProtNLM"/>
    </source>
</evidence>
<comment type="similarity">
    <text evidence="1">Belongs to the SKA1 family.</text>
</comment>
<proteinExistence type="inferred from homology"/>
<dbReference type="InterPro" id="IPR042031">
    <property type="entry name" value="SKA1_MBD_sf"/>
</dbReference>
<dbReference type="Pfam" id="PF07160">
    <property type="entry name" value="SKA1"/>
    <property type="match status" value="1"/>
</dbReference>
<dbReference type="GO" id="GO:0005876">
    <property type="term" value="C:spindle microtubule"/>
    <property type="evidence" value="ECO:0007669"/>
    <property type="project" value="TreeGrafter"/>
</dbReference>
<dbReference type="PANTHER" id="PTHR28573">
    <property type="entry name" value="SPINDLE AND KINETOCHORE-ASSOCIATED PROTEIN 1"/>
    <property type="match status" value="1"/>
</dbReference>
<sequence length="289" mass="30928">MPGSCSSRCDQGPFEVLVGAFSARLRELQAVALLRVNEATQELFAHDLSALEACVRALEHKLQEIRNFIAHERQAIPKVEAVVEACRAQGAHLAHIAANLPLRLPGAPPDTGAAPSGSSASASEAAPAALKPQGKENVSAAGQADYAEADVAAEKKRRPPPPRRYVMADELASLSAFMTQRLTLEKVNAAVDDAAALAEGCARLLAAARAQGKLAPAERKRAQMLLVNVAGKEGVKGRYWFTEPDLKAGACIRSDKTGRALLTVLRHLGRIQEMRFNLEGSMQPVYVLR</sequence>
<evidence type="ECO:0000256" key="2">
    <source>
        <dbReference type="SAM" id="MobiDB-lite"/>
    </source>
</evidence>
<protein>
    <recommendedName>
        <fullName evidence="5">Spindle and kinetochore-associated protein 1</fullName>
    </recommendedName>
</protein>
<dbReference type="GO" id="GO:0000940">
    <property type="term" value="C:outer kinetochore"/>
    <property type="evidence" value="ECO:0007669"/>
    <property type="project" value="TreeGrafter"/>
</dbReference>
<reference evidence="3 4" key="1">
    <citation type="journal article" date="2024" name="Nat. Commun.">
        <title>Phylogenomics reveals the evolutionary origins of lichenization in chlorophyte algae.</title>
        <authorList>
            <person name="Puginier C."/>
            <person name="Libourel C."/>
            <person name="Otte J."/>
            <person name="Skaloud P."/>
            <person name="Haon M."/>
            <person name="Grisel S."/>
            <person name="Petersen M."/>
            <person name="Berrin J.G."/>
            <person name="Delaux P.M."/>
            <person name="Dal Grande F."/>
            <person name="Keller J."/>
        </authorList>
    </citation>
    <scope>NUCLEOTIDE SEQUENCE [LARGE SCALE GENOMIC DNA]</scope>
    <source>
        <strain evidence="3 4">SAG 245.80</strain>
    </source>
</reference>
<dbReference type="GO" id="GO:0051301">
    <property type="term" value="P:cell division"/>
    <property type="evidence" value="ECO:0007669"/>
    <property type="project" value="InterPro"/>
</dbReference>
<dbReference type="GO" id="GO:0031110">
    <property type="term" value="P:regulation of microtubule polymerization or depolymerization"/>
    <property type="evidence" value="ECO:0007669"/>
    <property type="project" value="TreeGrafter"/>
</dbReference>
<evidence type="ECO:0000256" key="1">
    <source>
        <dbReference type="ARBA" id="ARBA00006836"/>
    </source>
</evidence>
<dbReference type="EMBL" id="JALJOU010000029">
    <property type="protein sequence ID" value="KAK9835147.1"/>
    <property type="molecule type" value="Genomic_DNA"/>
</dbReference>
<dbReference type="Proteomes" id="UP001445335">
    <property type="component" value="Unassembled WGS sequence"/>
</dbReference>
<feature type="compositionally biased region" description="Low complexity" evidence="2">
    <location>
        <begin position="109"/>
        <end position="129"/>
    </location>
</feature>
<keyword evidence="4" id="KW-1185">Reference proteome</keyword>
<dbReference type="InterPro" id="IPR009829">
    <property type="entry name" value="SKA1"/>
</dbReference>
<dbReference type="GO" id="GO:0072686">
    <property type="term" value="C:mitotic spindle"/>
    <property type="evidence" value="ECO:0007669"/>
    <property type="project" value="TreeGrafter"/>
</dbReference>
<name>A0AAW1RMU8_9CHLO</name>
<dbReference type="Gene3D" id="1.10.10.1890">
    <property type="entry name" value="Ska1 microtubule binding domain-like"/>
    <property type="match status" value="1"/>
</dbReference>